<dbReference type="AlphaFoldDB" id="A0A348B4T4"/>
<reference evidence="4" key="2">
    <citation type="submission" date="2018-04" db="EMBL/GenBank/DDBJ databases">
        <title>Complete genome sequence of Sulfodiicoccus acidiphilus strain HS-1.</title>
        <authorList>
            <person name="Sakai H.D."/>
            <person name="Kurosawa N."/>
        </authorList>
    </citation>
    <scope>NUCLEOTIDE SEQUENCE [LARGE SCALE GENOMIC DNA]</scope>
    <source>
        <strain evidence="4">HS-1</strain>
    </source>
</reference>
<name>A0A348B4T4_9CREN</name>
<dbReference type="InterPro" id="IPR001959">
    <property type="entry name" value="Transposase"/>
</dbReference>
<dbReference type="NCBIfam" id="NF040570">
    <property type="entry name" value="guided_TnpB"/>
    <property type="match status" value="1"/>
</dbReference>
<dbReference type="EMBL" id="AP018553">
    <property type="protein sequence ID" value="BBD73186.1"/>
    <property type="molecule type" value="Genomic_DNA"/>
</dbReference>
<feature type="domain" description="Probable transposase IS891/IS1136/IS1341" evidence="1">
    <location>
        <begin position="162"/>
        <end position="267"/>
    </location>
</feature>
<evidence type="ECO:0000259" key="1">
    <source>
        <dbReference type="Pfam" id="PF01385"/>
    </source>
</evidence>
<dbReference type="Pfam" id="PF01385">
    <property type="entry name" value="OrfB_IS605"/>
    <property type="match status" value="1"/>
</dbReference>
<evidence type="ECO:0000313" key="3">
    <source>
        <dbReference type="EMBL" id="GGU01374.1"/>
    </source>
</evidence>
<reference evidence="2" key="3">
    <citation type="journal article" date="2019" name="BMC Res. Notes">
        <title>Complete genome sequence of the Sulfodiicoccus acidiphilus strain HS-1T, the first crenarchaeon that lacks polB3, isolated from an acidic hot spring in Ohwaku-dani, Hakone, Japan.</title>
        <authorList>
            <person name="Sakai H.D."/>
            <person name="Kurosawa N."/>
        </authorList>
    </citation>
    <scope>NUCLEOTIDE SEQUENCE</scope>
    <source>
        <strain evidence="2">HS-1</strain>
    </source>
</reference>
<dbReference type="EMBL" id="BMQS01000019">
    <property type="protein sequence ID" value="GGU01374.1"/>
    <property type="molecule type" value="Genomic_DNA"/>
</dbReference>
<protein>
    <recommendedName>
        <fullName evidence="1">Probable transposase IS891/IS1136/IS1341 domain-containing protein</fullName>
    </recommendedName>
</protein>
<evidence type="ECO:0000313" key="4">
    <source>
        <dbReference type="Proteomes" id="UP000276741"/>
    </source>
</evidence>
<dbReference type="Proteomes" id="UP000616143">
    <property type="component" value="Unassembled WGS sequence"/>
</dbReference>
<reference evidence="3" key="1">
    <citation type="journal article" date="2014" name="Int. J. Syst. Evol. Microbiol.">
        <title>Complete genome sequence of Corynebacterium casei LMG S-19264T (=DSM 44701T), isolated from a smear-ripened cheese.</title>
        <authorList>
            <consortium name="US DOE Joint Genome Institute (JGI-PGF)"/>
            <person name="Walter F."/>
            <person name="Albersmeier A."/>
            <person name="Kalinowski J."/>
            <person name="Ruckert C."/>
        </authorList>
    </citation>
    <scope>NUCLEOTIDE SEQUENCE</scope>
    <source>
        <strain evidence="3">JCM 31740</strain>
    </source>
</reference>
<dbReference type="Proteomes" id="UP000276741">
    <property type="component" value="Chromosome"/>
</dbReference>
<proteinExistence type="predicted"/>
<evidence type="ECO:0000313" key="2">
    <source>
        <dbReference type="EMBL" id="BBD73186.1"/>
    </source>
</evidence>
<gene>
    <name evidence="3" type="ORF">GCM10007116_18200</name>
    <name evidence="2" type="ORF">HS1genome_1575</name>
</gene>
<dbReference type="KEGG" id="sacd:HS1genome_1575"/>
<organism evidence="2 4">
    <name type="scientific">Sulfodiicoccus acidiphilus</name>
    <dbReference type="NCBI Taxonomy" id="1670455"/>
    <lineage>
        <taxon>Archaea</taxon>
        <taxon>Thermoproteota</taxon>
        <taxon>Thermoprotei</taxon>
        <taxon>Sulfolobales</taxon>
        <taxon>Sulfolobaceae</taxon>
        <taxon>Sulfodiicoccus</taxon>
    </lineage>
</organism>
<accession>A0A348B4T4</accession>
<sequence length="284" mass="33436">MKAQLRLAREDNTLRWADLYFHGRDGKGLTETELRQLALRKQDERYRELHSQVVQNVADRFHDARQRFIDGLARFPKEKKPHKYSSLVYPQSGWKVLSSREVRGESREGRPMKSIKLYLSHLGVFEVLVHRDFPLDKVKRVVVKLMPSERVYISFAVEGYEFPKLQNTDRVVELDVGLEKLLTTSDGEYFPNLRPYERALWKVRHLHRILSRKVFLSKNWFKAKVKLAKAYGHLKELGRDLYMKLGKYFAQNYDVVVMEGIQVKGLVGRSPRKMRLHEVPPSTN</sequence>
<keyword evidence="4" id="KW-1185">Reference proteome</keyword>
<reference evidence="3" key="4">
    <citation type="submission" date="2020-09" db="EMBL/GenBank/DDBJ databases">
        <authorList>
            <person name="Sun Q."/>
            <person name="Ohkuma M."/>
        </authorList>
    </citation>
    <scope>NUCLEOTIDE SEQUENCE</scope>
    <source>
        <strain evidence="3">JCM 31740</strain>
    </source>
</reference>